<sequence>MSCRLLISILASRLHKELDAARINEIPRPASRISKKSSSFSRPRREILSDDDLREYQIRKQAETQELYNDIDEASSKLLKLTTILENINQAINDNRFVPITNDSMVAQQCYIYKIQLDLLKIHQKDLDWLLNFTSPCKLCAIEIPDSLLIQITDLKSSWSSTKNRVLQSQDALSKIRELWILFEYYTVRIILWNKAVKTKQSTWDVEVKYGDERSLKTRQRL</sequence>
<organism evidence="1 2">
    <name type="scientific">Thelohanellus kitauei</name>
    <name type="common">Myxosporean</name>
    <dbReference type="NCBI Taxonomy" id="669202"/>
    <lineage>
        <taxon>Eukaryota</taxon>
        <taxon>Metazoa</taxon>
        <taxon>Cnidaria</taxon>
        <taxon>Myxozoa</taxon>
        <taxon>Myxosporea</taxon>
        <taxon>Bivalvulida</taxon>
        <taxon>Platysporina</taxon>
        <taxon>Myxobolidae</taxon>
        <taxon>Thelohanellus</taxon>
    </lineage>
</organism>
<evidence type="ECO:0000313" key="1">
    <source>
        <dbReference type="EMBL" id="KII74006.1"/>
    </source>
</evidence>
<protein>
    <submittedName>
        <fullName evidence="1">Uncharacterized protein</fullName>
    </submittedName>
</protein>
<gene>
    <name evidence="1" type="ORF">RF11_04149</name>
</gene>
<evidence type="ECO:0000313" key="2">
    <source>
        <dbReference type="Proteomes" id="UP000031668"/>
    </source>
</evidence>
<comment type="caution">
    <text evidence="1">The sequence shown here is derived from an EMBL/GenBank/DDBJ whole genome shotgun (WGS) entry which is preliminary data.</text>
</comment>
<name>A0A0C2N2W9_THEKT</name>
<accession>A0A0C2N2W9</accession>
<reference evidence="1 2" key="1">
    <citation type="journal article" date="2014" name="Genome Biol. Evol.">
        <title>The genome of the myxosporean Thelohanellus kitauei shows adaptations to nutrient acquisition within its fish host.</title>
        <authorList>
            <person name="Yang Y."/>
            <person name="Xiong J."/>
            <person name="Zhou Z."/>
            <person name="Huo F."/>
            <person name="Miao W."/>
            <person name="Ran C."/>
            <person name="Liu Y."/>
            <person name="Zhang J."/>
            <person name="Feng J."/>
            <person name="Wang M."/>
            <person name="Wang M."/>
            <person name="Wang L."/>
            <person name="Yao B."/>
        </authorList>
    </citation>
    <scope>NUCLEOTIDE SEQUENCE [LARGE SCALE GENOMIC DNA]</scope>
    <source>
        <strain evidence="1">Wuqing</strain>
    </source>
</reference>
<dbReference type="OrthoDB" id="10517603at2759"/>
<dbReference type="Proteomes" id="UP000031668">
    <property type="component" value="Unassembled WGS sequence"/>
</dbReference>
<dbReference type="AlphaFoldDB" id="A0A0C2N2W9"/>
<dbReference type="EMBL" id="JWZT01000570">
    <property type="protein sequence ID" value="KII74006.1"/>
    <property type="molecule type" value="Genomic_DNA"/>
</dbReference>
<proteinExistence type="predicted"/>
<keyword evidence="2" id="KW-1185">Reference proteome</keyword>